<dbReference type="CDD" id="cd09620">
    <property type="entry name" value="CBM9_like_3"/>
    <property type="match status" value="1"/>
</dbReference>
<dbReference type="AlphaFoldDB" id="A0A2C5YTJ1"/>
<dbReference type="Proteomes" id="UP000224854">
    <property type="component" value="Unassembled WGS sequence"/>
</dbReference>
<reference evidence="2 3" key="1">
    <citation type="submission" date="2017-06" db="EMBL/GenBank/DDBJ databases">
        <title>Ant-infecting Ophiocordyceps genomes reveal a high diversity of potential behavioral manipulation genes and a possible major role for enterotoxins.</title>
        <authorList>
            <person name="De Bekker C."/>
            <person name="Evans H.C."/>
            <person name="Brachmann A."/>
            <person name="Hughes D.P."/>
        </authorList>
    </citation>
    <scope>NUCLEOTIDE SEQUENCE [LARGE SCALE GENOMIC DNA]</scope>
    <source>
        <strain evidence="2 3">1348a</strain>
    </source>
</reference>
<gene>
    <name evidence="2" type="ORF">CDD82_6763</name>
</gene>
<feature type="signal peptide" evidence="1">
    <location>
        <begin position="1"/>
        <end position="18"/>
    </location>
</feature>
<name>A0A2C5YTJ1_9HYPO</name>
<protein>
    <recommendedName>
        <fullName evidence="4">Carbohydrate-binding domain-containing protein</fullName>
    </recommendedName>
</protein>
<proteinExistence type="predicted"/>
<organism evidence="2 3">
    <name type="scientific">Ophiocordyceps australis</name>
    <dbReference type="NCBI Taxonomy" id="1399860"/>
    <lineage>
        <taxon>Eukaryota</taxon>
        <taxon>Fungi</taxon>
        <taxon>Dikarya</taxon>
        <taxon>Ascomycota</taxon>
        <taxon>Pezizomycotina</taxon>
        <taxon>Sordariomycetes</taxon>
        <taxon>Hypocreomycetidae</taxon>
        <taxon>Hypocreales</taxon>
        <taxon>Ophiocordycipitaceae</taxon>
        <taxon>Ophiocordyceps</taxon>
    </lineage>
</organism>
<dbReference type="EMBL" id="NJEU01000723">
    <property type="protein sequence ID" value="PHH71066.1"/>
    <property type="molecule type" value="Genomic_DNA"/>
</dbReference>
<sequence length="228" mass="26007">MAALVLVVVAVWSARCLAHDFHPPRVWVPACPLSETISFANSVPRNAYSVPTTEVTLCYGLNHLHVNMTARNEHHFYYNRKHKTNDRLWEYEVLEIFMSRGWTDPATYLEFQVSPANVTYQAMVVNPSRRREPGAAFDHWLAGSPQQDGFLAVTNLDRDAHIWQSSVSIPLVLFNTEGRAAKGTAWRINFFRTIVGPRTFPNQQLAAWSPPDEPNFHITRFLGKAIFI</sequence>
<evidence type="ECO:0000256" key="1">
    <source>
        <dbReference type="SAM" id="SignalP"/>
    </source>
</evidence>
<feature type="chain" id="PRO_5013061551" description="Carbohydrate-binding domain-containing protein" evidence="1">
    <location>
        <begin position="19"/>
        <end position="228"/>
    </location>
</feature>
<dbReference type="SUPFAM" id="SSF49344">
    <property type="entry name" value="CBD9-like"/>
    <property type="match status" value="1"/>
</dbReference>
<dbReference type="OrthoDB" id="61321at2759"/>
<keyword evidence="1" id="KW-0732">Signal</keyword>
<keyword evidence="3" id="KW-1185">Reference proteome</keyword>
<evidence type="ECO:0000313" key="2">
    <source>
        <dbReference type="EMBL" id="PHH71066.1"/>
    </source>
</evidence>
<accession>A0A2C5YTJ1</accession>
<dbReference type="Gene3D" id="2.60.40.1190">
    <property type="match status" value="1"/>
</dbReference>
<evidence type="ECO:0008006" key="4">
    <source>
        <dbReference type="Google" id="ProtNLM"/>
    </source>
</evidence>
<evidence type="ECO:0000313" key="3">
    <source>
        <dbReference type="Proteomes" id="UP000224854"/>
    </source>
</evidence>
<comment type="caution">
    <text evidence="2">The sequence shown here is derived from an EMBL/GenBank/DDBJ whole genome shotgun (WGS) entry which is preliminary data.</text>
</comment>